<feature type="domain" description="Cytidyltransferase-like" evidence="12">
    <location>
        <begin position="15"/>
        <end position="197"/>
    </location>
</feature>
<dbReference type="RefSeq" id="WP_152214599.1">
    <property type="nucleotide sequence ID" value="NZ_JBAQYD010000067.1"/>
</dbReference>
<evidence type="ECO:0000256" key="1">
    <source>
        <dbReference type="ARBA" id="ARBA00002324"/>
    </source>
</evidence>
<dbReference type="PANTHER" id="PTHR39321:SF3">
    <property type="entry name" value="PHOSPHOPANTETHEINE ADENYLYLTRANSFERASE"/>
    <property type="match status" value="1"/>
</dbReference>
<evidence type="ECO:0000259" key="12">
    <source>
        <dbReference type="Pfam" id="PF01467"/>
    </source>
</evidence>
<dbReference type="NCBIfam" id="TIGR00482">
    <property type="entry name" value="nicotinate (nicotinamide) nucleotide adenylyltransferase"/>
    <property type="match status" value="1"/>
</dbReference>
<dbReference type="InterPro" id="IPR004821">
    <property type="entry name" value="Cyt_trans-like"/>
</dbReference>
<dbReference type="GO" id="GO:0005524">
    <property type="term" value="F:ATP binding"/>
    <property type="evidence" value="ECO:0007669"/>
    <property type="project" value="UniProtKB-KW"/>
</dbReference>
<evidence type="ECO:0000313" key="13">
    <source>
        <dbReference type="EMBL" id="KAB7742177.1"/>
    </source>
</evidence>
<evidence type="ECO:0000256" key="6">
    <source>
        <dbReference type="ARBA" id="ARBA00022695"/>
    </source>
</evidence>
<dbReference type="SUPFAM" id="SSF52374">
    <property type="entry name" value="Nucleotidylyl transferase"/>
    <property type="match status" value="1"/>
</dbReference>
<dbReference type="HAMAP" id="MF_00244">
    <property type="entry name" value="NaMN_adenylyltr"/>
    <property type="match status" value="1"/>
</dbReference>
<dbReference type="Pfam" id="PF01467">
    <property type="entry name" value="CTP_transf_like"/>
    <property type="match status" value="1"/>
</dbReference>
<keyword evidence="7 11" id="KW-0547">Nucleotide-binding</keyword>
<dbReference type="UniPathway" id="UPA00253">
    <property type="reaction ID" value="UER00332"/>
</dbReference>
<comment type="pathway">
    <text evidence="2 11">Cofactor biosynthesis; NAD(+) biosynthesis; deamido-NAD(+) from nicotinate D-ribonucleotide: step 1/1.</text>
</comment>
<dbReference type="EMBL" id="WESC01000002">
    <property type="protein sequence ID" value="KAB7742177.1"/>
    <property type="molecule type" value="Genomic_DNA"/>
</dbReference>
<keyword evidence="6 11" id="KW-0548">Nucleotidyltransferase</keyword>
<evidence type="ECO:0000256" key="4">
    <source>
        <dbReference type="ARBA" id="ARBA00022642"/>
    </source>
</evidence>
<dbReference type="PANTHER" id="PTHR39321">
    <property type="entry name" value="NICOTINATE-NUCLEOTIDE ADENYLYLTRANSFERASE-RELATED"/>
    <property type="match status" value="1"/>
</dbReference>
<dbReference type="GO" id="GO:0004515">
    <property type="term" value="F:nicotinate-nucleotide adenylyltransferase activity"/>
    <property type="evidence" value="ECO:0007669"/>
    <property type="project" value="UniProtKB-UniRule"/>
</dbReference>
<keyword evidence="4 11" id="KW-0662">Pyridine nucleotide biosynthesis</keyword>
<reference evidence="13 14" key="1">
    <citation type="submission" date="2019-09" db="EMBL/GenBank/DDBJ databases">
        <title>Parvibaculum sedimenti sp. nov., isolated from sediment.</title>
        <authorList>
            <person name="Wang Y."/>
        </authorList>
    </citation>
    <scope>NUCLEOTIDE SEQUENCE [LARGE SCALE GENOMIC DNA]</scope>
    <source>
        <strain evidence="13 14">HXT-9</strain>
    </source>
</reference>
<keyword evidence="14" id="KW-1185">Reference proteome</keyword>
<dbReference type="GO" id="GO:0009435">
    <property type="term" value="P:NAD+ biosynthetic process"/>
    <property type="evidence" value="ECO:0007669"/>
    <property type="project" value="UniProtKB-UniRule"/>
</dbReference>
<keyword evidence="8 11" id="KW-0067">ATP-binding</keyword>
<sequence length="202" mass="22157">MKRNEALAPGMTVGLLGGSFNPAHEGHLHLTRMCLRALALDRIWWLVSPQNPLKSASGMAPQAARVKAAEELVAKSGEPGIVVTDIETRLRTRFTIDTVRALKARHHDIRFVWLMGADNLLQLPRWAKWRELTREVPIAVYPRPDFTLKARLSPAATMLKSATLDQSDAALLAHVAPPALVFLEGPEHPASATSIRAARGES</sequence>
<evidence type="ECO:0000256" key="9">
    <source>
        <dbReference type="ARBA" id="ARBA00023027"/>
    </source>
</evidence>
<evidence type="ECO:0000313" key="14">
    <source>
        <dbReference type="Proteomes" id="UP000468901"/>
    </source>
</evidence>
<evidence type="ECO:0000256" key="8">
    <source>
        <dbReference type="ARBA" id="ARBA00022840"/>
    </source>
</evidence>
<dbReference type="Gene3D" id="3.40.50.620">
    <property type="entry name" value="HUPs"/>
    <property type="match status" value="1"/>
</dbReference>
<name>A0A6N6VPR2_9HYPH</name>
<organism evidence="13 14">
    <name type="scientific">Parvibaculum sedimenti</name>
    <dbReference type="NCBI Taxonomy" id="2608632"/>
    <lineage>
        <taxon>Bacteria</taxon>
        <taxon>Pseudomonadati</taxon>
        <taxon>Pseudomonadota</taxon>
        <taxon>Alphaproteobacteria</taxon>
        <taxon>Hyphomicrobiales</taxon>
        <taxon>Parvibaculaceae</taxon>
        <taxon>Parvibaculum</taxon>
    </lineage>
</organism>
<dbReference type="NCBIfam" id="NF000843">
    <property type="entry name" value="PRK00071.2-2"/>
    <property type="match status" value="1"/>
</dbReference>
<protein>
    <recommendedName>
        <fullName evidence="11">Probable nicotinate-nucleotide adenylyltransferase</fullName>
        <ecNumber evidence="11">2.7.7.18</ecNumber>
    </recommendedName>
    <alternativeName>
        <fullName evidence="11">Deamido-NAD(+) diphosphorylase</fullName>
    </alternativeName>
    <alternativeName>
        <fullName evidence="11">Deamido-NAD(+) pyrophosphorylase</fullName>
    </alternativeName>
    <alternativeName>
        <fullName evidence="11">Nicotinate mononucleotide adenylyltransferase</fullName>
        <shortName evidence="11">NaMN adenylyltransferase</shortName>
    </alternativeName>
</protein>
<evidence type="ECO:0000256" key="2">
    <source>
        <dbReference type="ARBA" id="ARBA00005019"/>
    </source>
</evidence>
<comment type="similarity">
    <text evidence="3 11">Belongs to the NadD family.</text>
</comment>
<comment type="catalytic activity">
    <reaction evidence="10 11">
        <text>nicotinate beta-D-ribonucleotide + ATP + H(+) = deamido-NAD(+) + diphosphate</text>
        <dbReference type="Rhea" id="RHEA:22860"/>
        <dbReference type="ChEBI" id="CHEBI:15378"/>
        <dbReference type="ChEBI" id="CHEBI:30616"/>
        <dbReference type="ChEBI" id="CHEBI:33019"/>
        <dbReference type="ChEBI" id="CHEBI:57502"/>
        <dbReference type="ChEBI" id="CHEBI:58437"/>
        <dbReference type="EC" id="2.7.7.18"/>
    </reaction>
</comment>
<evidence type="ECO:0000256" key="11">
    <source>
        <dbReference type="HAMAP-Rule" id="MF_00244"/>
    </source>
</evidence>
<dbReference type="EC" id="2.7.7.18" evidence="11"/>
<keyword evidence="9 11" id="KW-0520">NAD</keyword>
<dbReference type="CDD" id="cd02165">
    <property type="entry name" value="NMNAT"/>
    <property type="match status" value="1"/>
</dbReference>
<evidence type="ECO:0000256" key="7">
    <source>
        <dbReference type="ARBA" id="ARBA00022741"/>
    </source>
</evidence>
<accession>A0A6N6VPR2</accession>
<evidence type="ECO:0000256" key="5">
    <source>
        <dbReference type="ARBA" id="ARBA00022679"/>
    </source>
</evidence>
<keyword evidence="5 11" id="KW-0808">Transferase</keyword>
<dbReference type="InterPro" id="IPR005248">
    <property type="entry name" value="NadD/NMNAT"/>
</dbReference>
<evidence type="ECO:0000256" key="3">
    <source>
        <dbReference type="ARBA" id="ARBA00009014"/>
    </source>
</evidence>
<dbReference type="AlphaFoldDB" id="A0A6N6VPR2"/>
<proteinExistence type="inferred from homology"/>
<comment type="function">
    <text evidence="1 11">Catalyzes the reversible adenylation of nicotinate mononucleotide (NaMN) to nicotinic acid adenine dinucleotide (NaAD).</text>
</comment>
<dbReference type="InterPro" id="IPR014729">
    <property type="entry name" value="Rossmann-like_a/b/a_fold"/>
</dbReference>
<dbReference type="Proteomes" id="UP000468901">
    <property type="component" value="Unassembled WGS sequence"/>
</dbReference>
<comment type="caution">
    <text evidence="13">The sequence shown here is derived from an EMBL/GenBank/DDBJ whole genome shotgun (WGS) entry which is preliminary data.</text>
</comment>
<evidence type="ECO:0000256" key="10">
    <source>
        <dbReference type="ARBA" id="ARBA00048721"/>
    </source>
</evidence>
<gene>
    <name evidence="11" type="primary">nadD</name>
    <name evidence="13" type="ORF">F2P47_02595</name>
</gene>